<dbReference type="InterPro" id="IPR029068">
    <property type="entry name" value="Glyas_Bleomycin-R_OHBP_Dase"/>
</dbReference>
<dbReference type="SUPFAM" id="SSF54593">
    <property type="entry name" value="Glyoxalase/Bleomycin resistance protein/Dihydroxybiphenyl dioxygenase"/>
    <property type="match status" value="1"/>
</dbReference>
<evidence type="ECO:0000313" key="1">
    <source>
        <dbReference type="EMBL" id="MBB5997951.1"/>
    </source>
</evidence>
<evidence type="ECO:0000313" key="2">
    <source>
        <dbReference type="Proteomes" id="UP000578077"/>
    </source>
</evidence>
<dbReference type="AlphaFoldDB" id="A0A841EEV0"/>
<dbReference type="Gene3D" id="3.10.180.10">
    <property type="entry name" value="2,3-Dihydroxybiphenyl 1,2-Dioxygenase, domain 1"/>
    <property type="match status" value="1"/>
</dbReference>
<keyword evidence="1" id="KW-0560">Oxidoreductase</keyword>
<dbReference type="EMBL" id="JACHLY010000001">
    <property type="protein sequence ID" value="MBB5997951.1"/>
    <property type="molecule type" value="Genomic_DNA"/>
</dbReference>
<gene>
    <name evidence="1" type="ORF">HNR25_001702</name>
</gene>
<dbReference type="PANTHER" id="PTHR35006">
    <property type="entry name" value="GLYOXALASE FAMILY PROTEIN (AFU_ORTHOLOGUE AFUA_5G14830)"/>
    <property type="match status" value="1"/>
</dbReference>
<dbReference type="Proteomes" id="UP000578077">
    <property type="component" value="Unassembled WGS sequence"/>
</dbReference>
<keyword evidence="1" id="KW-0456">Lyase</keyword>
<protein>
    <submittedName>
        <fullName evidence="1">Catechol 2,3-dioxygenase-like lactoylglutathione lyase family enzyme</fullName>
    </submittedName>
</protein>
<accession>A0A841EEV0</accession>
<dbReference type="PANTHER" id="PTHR35006:SF2">
    <property type="entry name" value="GLYOXALASE FAMILY PROTEIN (AFU_ORTHOLOGUE AFUA_5G14830)"/>
    <property type="match status" value="1"/>
</dbReference>
<sequence length="73" mass="8015">MVTPIPDTECQAHRENPSGIRAAVESFHAAALSAGAEVLHAPRLWPEYHPYFYGTFVRDPDGNNVEAVCHAPE</sequence>
<comment type="caution">
    <text evidence="1">The sequence shown here is derived from an EMBL/GenBank/DDBJ whole genome shotgun (WGS) entry which is preliminary data.</text>
</comment>
<keyword evidence="1" id="KW-0223">Dioxygenase</keyword>
<dbReference type="GO" id="GO:0016829">
    <property type="term" value="F:lyase activity"/>
    <property type="evidence" value="ECO:0007669"/>
    <property type="project" value="UniProtKB-KW"/>
</dbReference>
<dbReference type="RefSeq" id="WP_221459295.1">
    <property type="nucleotide sequence ID" value="NZ_JACHLY010000001.1"/>
</dbReference>
<name>A0A841EEV0_9ACTN</name>
<proteinExistence type="predicted"/>
<reference evidence="1 2" key="1">
    <citation type="submission" date="2020-08" db="EMBL/GenBank/DDBJ databases">
        <title>Sequencing the genomes of 1000 actinobacteria strains.</title>
        <authorList>
            <person name="Klenk H.-P."/>
        </authorList>
    </citation>
    <scope>NUCLEOTIDE SEQUENCE [LARGE SCALE GENOMIC DNA]</scope>
    <source>
        <strain evidence="1 2">DSM 44593</strain>
    </source>
</reference>
<organism evidence="1 2">
    <name type="scientific">Streptomonospora salina</name>
    <dbReference type="NCBI Taxonomy" id="104205"/>
    <lineage>
        <taxon>Bacteria</taxon>
        <taxon>Bacillati</taxon>
        <taxon>Actinomycetota</taxon>
        <taxon>Actinomycetes</taxon>
        <taxon>Streptosporangiales</taxon>
        <taxon>Nocardiopsidaceae</taxon>
        <taxon>Streptomonospora</taxon>
    </lineage>
</organism>
<keyword evidence="2" id="KW-1185">Reference proteome</keyword>
<dbReference type="GO" id="GO:0051213">
    <property type="term" value="F:dioxygenase activity"/>
    <property type="evidence" value="ECO:0007669"/>
    <property type="project" value="UniProtKB-KW"/>
</dbReference>